<gene>
    <name evidence="1" type="ORF">GGR95_002045</name>
</gene>
<dbReference type="RefSeq" id="WP_184565405.1">
    <property type="nucleotide sequence ID" value="NZ_JACIEI010000005.1"/>
</dbReference>
<dbReference type="AlphaFoldDB" id="A0A7W6H0A3"/>
<sequence length="122" mass="14244">MNRKDAHSQMIHELERLQEDMSENWLDKSLPDDWNGLDFWDEVPRKKTRVTLRLDADMVAWFRKIGPNYGPRINKVLRIYYTGLLSGNLSAYPNDRTVPRILLAAQREMENLRGELSGAGKE</sequence>
<evidence type="ECO:0000313" key="1">
    <source>
        <dbReference type="EMBL" id="MBB3994400.1"/>
    </source>
</evidence>
<name>A0A7W6H0A3_9RHOB</name>
<organism evidence="1 2">
    <name type="scientific">Sulfitobacter undariae</name>
    <dbReference type="NCBI Taxonomy" id="1563671"/>
    <lineage>
        <taxon>Bacteria</taxon>
        <taxon>Pseudomonadati</taxon>
        <taxon>Pseudomonadota</taxon>
        <taxon>Alphaproteobacteria</taxon>
        <taxon>Rhodobacterales</taxon>
        <taxon>Roseobacteraceae</taxon>
        <taxon>Sulfitobacter</taxon>
    </lineage>
</organism>
<keyword evidence="2" id="KW-1185">Reference proteome</keyword>
<dbReference type="EMBL" id="JACIEI010000005">
    <property type="protein sequence ID" value="MBB3994400.1"/>
    <property type="molecule type" value="Genomic_DNA"/>
</dbReference>
<evidence type="ECO:0000313" key="2">
    <source>
        <dbReference type="Proteomes" id="UP000530268"/>
    </source>
</evidence>
<proteinExistence type="predicted"/>
<dbReference type="Pfam" id="PF14384">
    <property type="entry name" value="BrnA_antitoxin"/>
    <property type="match status" value="1"/>
</dbReference>
<dbReference type="InterPro" id="IPR025528">
    <property type="entry name" value="BrnA_antitoxin"/>
</dbReference>
<comment type="caution">
    <text evidence="1">The sequence shown here is derived from an EMBL/GenBank/DDBJ whole genome shotgun (WGS) entry which is preliminary data.</text>
</comment>
<protein>
    <submittedName>
        <fullName evidence="1">Uncharacterized protein (DUF4415 family)</fullName>
    </submittedName>
</protein>
<accession>A0A7W6H0A3</accession>
<reference evidence="1 2" key="1">
    <citation type="submission" date="2020-08" db="EMBL/GenBank/DDBJ databases">
        <title>Genomic Encyclopedia of Type Strains, Phase IV (KMG-IV): sequencing the most valuable type-strain genomes for metagenomic binning, comparative biology and taxonomic classification.</title>
        <authorList>
            <person name="Goeker M."/>
        </authorList>
    </citation>
    <scope>NUCLEOTIDE SEQUENCE [LARGE SCALE GENOMIC DNA]</scope>
    <source>
        <strain evidence="1 2">DSM 102234</strain>
    </source>
</reference>
<dbReference type="Proteomes" id="UP000530268">
    <property type="component" value="Unassembled WGS sequence"/>
</dbReference>